<evidence type="ECO:0000313" key="1">
    <source>
        <dbReference type="EMBL" id="GAB0056309.1"/>
    </source>
</evidence>
<protein>
    <recommendedName>
        <fullName evidence="3">Type IV pilus biogenesis protein PilN</fullName>
    </recommendedName>
</protein>
<comment type="caution">
    <text evidence="1">The sequence shown here is derived from an EMBL/GenBank/DDBJ whole genome shotgun (WGS) entry which is preliminary data.</text>
</comment>
<name>A0ABQ0C608_9PROT</name>
<accession>A0ABQ0C608</accession>
<gene>
    <name evidence="1" type="ORF">SIID45300_00615</name>
</gene>
<reference evidence="1 2" key="1">
    <citation type="submission" date="2024-05" db="EMBL/GenBank/DDBJ databases">
        <authorList>
            <consortium name="Candidatus Magnetaquicoccaceae bacterium FCR-1 genome sequencing consortium"/>
            <person name="Shimoshige H."/>
            <person name="Shimamura S."/>
            <person name="Taoka A."/>
            <person name="Kobayashi H."/>
            <person name="Maekawa T."/>
        </authorList>
    </citation>
    <scope>NUCLEOTIDE SEQUENCE [LARGE SCALE GENOMIC DNA]</scope>
    <source>
        <strain evidence="1 2">FCR-1</strain>
    </source>
</reference>
<organism evidence="1 2">
    <name type="scientific">Candidatus Magnetaquiglobus chichijimensis</name>
    <dbReference type="NCBI Taxonomy" id="3141448"/>
    <lineage>
        <taxon>Bacteria</taxon>
        <taxon>Pseudomonadati</taxon>
        <taxon>Pseudomonadota</taxon>
        <taxon>Magnetococcia</taxon>
        <taxon>Magnetococcales</taxon>
        <taxon>Candidatus Magnetaquicoccaceae</taxon>
        <taxon>Candidatus Magnetaquiglobus</taxon>
    </lineage>
</organism>
<keyword evidence="2" id="KW-1185">Reference proteome</keyword>
<evidence type="ECO:0000313" key="2">
    <source>
        <dbReference type="Proteomes" id="UP001628193"/>
    </source>
</evidence>
<proteinExistence type="predicted"/>
<sequence>MNLFDRLRALAQRFPLFMAVGLMVAMPGAGAYLVSAQETHRVASVRMDQSRNRSAELDAARTRAAEYRKSLDELKSFAASVTEHRLDERQGWTRYAVEIKERLVSEEELRTLLNHLTSSARYHFKPGKLEITALTAREGLPPRLLARMRGTEKGTEPAPVPGEKVLISLTGHYLVSPPG</sequence>
<evidence type="ECO:0008006" key="3">
    <source>
        <dbReference type="Google" id="ProtNLM"/>
    </source>
</evidence>
<dbReference type="RefSeq" id="WP_420904021.1">
    <property type="nucleotide sequence ID" value="NZ_BAAFGK010000002.1"/>
</dbReference>
<dbReference type="Proteomes" id="UP001628193">
    <property type="component" value="Unassembled WGS sequence"/>
</dbReference>
<reference evidence="1 2" key="2">
    <citation type="submission" date="2024-09" db="EMBL/GenBank/DDBJ databases">
        <title>Draft genome sequence of Candidatus Magnetaquicoccaceae bacterium FCR-1.</title>
        <authorList>
            <person name="Shimoshige H."/>
            <person name="Shimamura S."/>
            <person name="Taoka A."/>
            <person name="Kobayashi H."/>
            <person name="Maekawa T."/>
        </authorList>
    </citation>
    <scope>NUCLEOTIDE SEQUENCE [LARGE SCALE GENOMIC DNA]</scope>
    <source>
        <strain evidence="1 2">FCR-1</strain>
    </source>
</reference>
<dbReference type="EMBL" id="BAAFGK010000002">
    <property type="protein sequence ID" value="GAB0056309.1"/>
    <property type="molecule type" value="Genomic_DNA"/>
</dbReference>